<sequence>MGELQGDLWGFRGICVNRDLGWRYIISLIMEKRKSMNAIAKFGIDTGASGNKVLVQTTHPGKVGVEDLILQSSAIRKVTASYYESLNLVNNRQGSHLSFDGAHWIVGEYAEGAVRRTKVNRIKKHHAVAKVLSIVGQYISEIDSPLDVEIDLMLPSNEAPYFRETEELIFKHIRSFQYGIDTVSCNPVRVQVHPEGAGFASYANVYPCSILMFGHRDVTIINLKDEQANVVPNAYTWTGYGTIEILRNFPFAFSNELTGAKLLYEEAMAWGEGGLSAMLTEEEKPIKLAALKEAKDLVWTDLSDDLAADTDFMNSKRVYVGGGGSFFWGDYLADLCQVKADILAPVRREIKTTFAQLRLSLSQQQRFIDLYLIWRQHAAPVMQLQPAPVKEVV</sequence>
<keyword evidence="2" id="KW-1185">Reference proteome</keyword>
<evidence type="ECO:0000313" key="1">
    <source>
        <dbReference type="EMBL" id="ABW31502.1"/>
    </source>
</evidence>
<geneLocation type="plasmid" evidence="1 2">
    <name>pREB1</name>
</geneLocation>
<organism evidence="1 2">
    <name type="scientific">Acaryochloris marina (strain MBIC 11017)</name>
    <dbReference type="NCBI Taxonomy" id="329726"/>
    <lineage>
        <taxon>Bacteria</taxon>
        <taxon>Bacillati</taxon>
        <taxon>Cyanobacteriota</taxon>
        <taxon>Cyanophyceae</taxon>
        <taxon>Acaryochloridales</taxon>
        <taxon>Acaryochloridaceae</taxon>
        <taxon>Acaryochloris</taxon>
    </lineage>
</organism>
<dbReference type="KEGG" id="amr:AM1_A0384"/>
<protein>
    <recommendedName>
        <fullName evidence="3">Actin-like protein N-terminal domain-containing protein</fullName>
    </recommendedName>
</protein>
<dbReference type="Proteomes" id="UP000000268">
    <property type="component" value="Plasmid pREB1"/>
</dbReference>
<proteinExistence type="predicted"/>
<dbReference type="AlphaFoldDB" id="A8ZL34"/>
<accession>A8ZL34</accession>
<name>A8ZL34_ACAM1</name>
<dbReference type="CDD" id="cd10227">
    <property type="entry name" value="ASKHA_NBD_ParM-like"/>
    <property type="match status" value="1"/>
</dbReference>
<dbReference type="HOGENOM" id="CLU_743191_0_0_3"/>
<dbReference type="EMBL" id="CP000838">
    <property type="protein sequence ID" value="ABW31502.1"/>
    <property type="molecule type" value="Genomic_DNA"/>
</dbReference>
<reference evidence="1 2" key="1">
    <citation type="journal article" date="2008" name="Proc. Natl. Acad. Sci. U.S.A.">
        <title>Niche adaptation and genome expansion in the chlorophyll d-producing cyanobacterium Acaryochloris marina.</title>
        <authorList>
            <person name="Swingley W.D."/>
            <person name="Chen M."/>
            <person name="Cheung P.C."/>
            <person name="Conrad A.L."/>
            <person name="Dejesa L.C."/>
            <person name="Hao J."/>
            <person name="Honchak B.M."/>
            <person name="Karbach L.E."/>
            <person name="Kurdoglu A."/>
            <person name="Lahiri S."/>
            <person name="Mastrian S.D."/>
            <person name="Miyashita H."/>
            <person name="Page L."/>
            <person name="Ramakrishna P."/>
            <person name="Satoh S."/>
            <person name="Sattley W.M."/>
            <person name="Shimada Y."/>
            <person name="Taylor H.L."/>
            <person name="Tomo T."/>
            <person name="Tsuchiya T."/>
            <person name="Wang Z.T."/>
            <person name="Raymond J."/>
            <person name="Mimuro M."/>
            <person name="Blankenship R.E."/>
            <person name="Touchman J.W."/>
        </authorList>
    </citation>
    <scope>NUCLEOTIDE SEQUENCE [LARGE SCALE GENOMIC DNA]</scope>
    <source>
        <strain evidence="2">MBIC 11017</strain>
        <plasmid evidence="2">Plasmid pREB1</plasmid>
    </source>
</reference>
<evidence type="ECO:0008006" key="3">
    <source>
        <dbReference type="Google" id="ProtNLM"/>
    </source>
</evidence>
<gene>
    <name evidence="1" type="ordered locus">AM1_A0384</name>
</gene>
<keyword evidence="1" id="KW-0614">Plasmid</keyword>
<evidence type="ECO:0000313" key="2">
    <source>
        <dbReference type="Proteomes" id="UP000000268"/>
    </source>
</evidence>